<keyword evidence="1" id="KW-1133">Transmembrane helix</keyword>
<name>A0A484Z3Y0_9ENTR</name>
<sequence length="92" mass="10075">MFWKCLWVSPILLAILYGIILNVPAAVCGFVINLMVFPKHKPSVAIVTIACVVFFMVAFPLVIELLGNKIGVYGAAIATMISIFSFNRTVDI</sequence>
<evidence type="ECO:0000313" key="2">
    <source>
        <dbReference type="EMBL" id="VFS40759.1"/>
    </source>
</evidence>
<gene>
    <name evidence="2" type="ORF">NCTC12126_04218</name>
</gene>
<dbReference type="AlphaFoldDB" id="A0A484Z3Y0"/>
<accession>A0A484Z3Y0</accession>
<reference evidence="2 3" key="1">
    <citation type="submission" date="2019-03" db="EMBL/GenBank/DDBJ databases">
        <authorList>
            <consortium name="Pathogen Informatics"/>
        </authorList>
    </citation>
    <scope>NUCLEOTIDE SEQUENCE [LARGE SCALE GENOMIC DNA]</scope>
    <source>
        <strain evidence="2 3">NCTC12126</strain>
    </source>
</reference>
<feature type="transmembrane region" description="Helical" evidence="1">
    <location>
        <begin position="44"/>
        <end position="63"/>
    </location>
</feature>
<keyword evidence="1" id="KW-0812">Transmembrane</keyword>
<dbReference type="Proteomes" id="UP000351155">
    <property type="component" value="Unassembled WGS sequence"/>
</dbReference>
<protein>
    <submittedName>
        <fullName evidence="2">Uncharacterized protein</fullName>
    </submittedName>
</protein>
<feature type="transmembrane region" description="Helical" evidence="1">
    <location>
        <begin position="69"/>
        <end position="86"/>
    </location>
</feature>
<dbReference type="EMBL" id="CAADIW010000045">
    <property type="protein sequence ID" value="VFS40759.1"/>
    <property type="molecule type" value="Genomic_DNA"/>
</dbReference>
<keyword evidence="1" id="KW-0472">Membrane</keyword>
<evidence type="ECO:0000313" key="3">
    <source>
        <dbReference type="Proteomes" id="UP000351155"/>
    </source>
</evidence>
<feature type="transmembrane region" description="Helical" evidence="1">
    <location>
        <begin position="6"/>
        <end position="32"/>
    </location>
</feature>
<proteinExistence type="predicted"/>
<evidence type="ECO:0000256" key="1">
    <source>
        <dbReference type="SAM" id="Phobius"/>
    </source>
</evidence>
<organism evidence="2 3">
    <name type="scientific">Enterobacter cancerogenus</name>
    <dbReference type="NCBI Taxonomy" id="69218"/>
    <lineage>
        <taxon>Bacteria</taxon>
        <taxon>Pseudomonadati</taxon>
        <taxon>Pseudomonadota</taxon>
        <taxon>Gammaproteobacteria</taxon>
        <taxon>Enterobacterales</taxon>
        <taxon>Enterobacteriaceae</taxon>
        <taxon>Enterobacter</taxon>
        <taxon>Enterobacter cloacae complex</taxon>
    </lineage>
</organism>